<keyword evidence="7" id="KW-0175">Coiled coil</keyword>
<evidence type="ECO:0000313" key="12">
    <source>
        <dbReference type="EMBL" id="KNB69155.1"/>
    </source>
</evidence>
<dbReference type="STRING" id="54915.ADS79_24830"/>
<sequence>MFFRNLKLYYKIFTLIVLSLMMLFAVGGIGYISTKDVAESSETLYNENVYAVELISKIRTNMQTNASYFMELMVTTDQTRNKELKDNIEHVRNENAKVKADLDNIAFDQKKGELLKKFKGLYATYDTERNKTIELATTNRNADAYQYYLTKVRAVQQETFDVMKEFSDYMSEDTRKVNAENKQNAETEATFMLVAVIVFVILLAAIGVVISNMITKPVKKIQELMSLAQAGDLTVFGEYQSRDEIGTLTKDFNQMIAGLRTVVSKINDNALSLAGSSEELAASAEQTAEATTVITTAIQEVANGAEQQLHGSEESARSVEEMAVGIQKIAESAYTVSVSSTEASEEAIQGNTSIREAVEQMDSIKKAVDTSTNVIKFLGERSEEIVKIVDVIAGIASQTNLLALNAAIEAARAGENGRGFAVVADEVRKLAEQSEESAKQIADLVHEIQNNTKHAVGTMSKVNQNVQSGIGVVHEAGESFQKIVNKIQEVTDQIQEVSALAEEMSASSEEISATVSEFERISKETAGNSQLVAASSEEQLATMEEISASTQSLNLLAQELQEITGTFKVT</sequence>
<dbReference type="AlphaFoldDB" id="A0A0K9YLT0"/>
<keyword evidence="14" id="KW-1185">Reference proteome</keyword>
<reference evidence="12" key="2">
    <citation type="submission" date="2015-07" db="EMBL/GenBank/DDBJ databases">
        <title>MeaNS - Measles Nucleotide Surveillance Program.</title>
        <authorList>
            <person name="Tran T."/>
            <person name="Druce J."/>
        </authorList>
    </citation>
    <scope>NUCLEOTIDE SEQUENCE</scope>
    <source>
        <strain evidence="12">DSM 9887</strain>
    </source>
</reference>
<dbReference type="Pfam" id="PF12729">
    <property type="entry name" value="4HB_MCP_1"/>
    <property type="match status" value="1"/>
</dbReference>
<dbReference type="InterPro" id="IPR047347">
    <property type="entry name" value="YvaQ-like_sensor"/>
</dbReference>
<dbReference type="Gene3D" id="1.10.287.950">
    <property type="entry name" value="Methyl-accepting chemotaxis protein"/>
    <property type="match status" value="1"/>
</dbReference>
<dbReference type="SMART" id="SM00283">
    <property type="entry name" value="MA"/>
    <property type="match status" value="1"/>
</dbReference>
<dbReference type="PATRIC" id="fig|54915.3.peg.4113"/>
<evidence type="ECO:0000256" key="3">
    <source>
        <dbReference type="ARBA" id="ARBA00023136"/>
    </source>
</evidence>
<dbReference type="PANTHER" id="PTHR32089:SF112">
    <property type="entry name" value="LYSOZYME-LIKE PROTEIN-RELATED"/>
    <property type="match status" value="1"/>
</dbReference>
<evidence type="ECO:0000259" key="9">
    <source>
        <dbReference type="PROSITE" id="PS50111"/>
    </source>
</evidence>
<evidence type="ECO:0000313" key="11">
    <source>
        <dbReference type="EMBL" id="GED71726.1"/>
    </source>
</evidence>
<keyword evidence="2" id="KW-1003">Cell membrane</keyword>
<dbReference type="SMART" id="SM00304">
    <property type="entry name" value="HAMP"/>
    <property type="match status" value="1"/>
</dbReference>
<dbReference type="InterPro" id="IPR003660">
    <property type="entry name" value="HAMP_dom"/>
</dbReference>
<accession>A0A0K9YLT0</accession>
<protein>
    <submittedName>
        <fullName evidence="11">Methyl-accepting chemotaxis protein</fullName>
    </submittedName>
</protein>
<dbReference type="CDD" id="cd19411">
    <property type="entry name" value="MCP2201-like_sensor"/>
    <property type="match status" value="1"/>
</dbReference>
<dbReference type="EMBL" id="BJON01000022">
    <property type="protein sequence ID" value="GED71726.1"/>
    <property type="molecule type" value="Genomic_DNA"/>
</dbReference>
<dbReference type="SUPFAM" id="SSF58104">
    <property type="entry name" value="Methyl-accepting chemotaxis protein (MCP) signaling domain"/>
    <property type="match status" value="1"/>
</dbReference>
<dbReference type="PROSITE" id="PS50885">
    <property type="entry name" value="HAMP"/>
    <property type="match status" value="1"/>
</dbReference>
<keyword evidence="4 6" id="KW-0807">Transducer</keyword>
<dbReference type="GO" id="GO:0006935">
    <property type="term" value="P:chemotaxis"/>
    <property type="evidence" value="ECO:0007669"/>
    <property type="project" value="InterPro"/>
</dbReference>
<dbReference type="OrthoDB" id="358716at2"/>
<name>A0A0K9YLT0_9BACL</name>
<comment type="subcellular location">
    <subcellularLocation>
        <location evidence="1">Cell membrane</location>
    </subcellularLocation>
</comment>
<dbReference type="Pfam" id="PF00015">
    <property type="entry name" value="MCPsignal"/>
    <property type="match status" value="1"/>
</dbReference>
<dbReference type="GO" id="GO:0004888">
    <property type="term" value="F:transmembrane signaling receptor activity"/>
    <property type="evidence" value="ECO:0007669"/>
    <property type="project" value="InterPro"/>
</dbReference>
<dbReference type="InterPro" id="IPR004089">
    <property type="entry name" value="MCPsignal_dom"/>
</dbReference>
<reference evidence="11 14" key="3">
    <citation type="submission" date="2019-06" db="EMBL/GenBank/DDBJ databases">
        <title>Whole genome shotgun sequence of Brevibacillus reuszeri NBRC 15719.</title>
        <authorList>
            <person name="Hosoyama A."/>
            <person name="Uohara A."/>
            <person name="Ohji S."/>
            <person name="Ichikawa N."/>
        </authorList>
    </citation>
    <scope>NUCLEOTIDE SEQUENCE [LARGE SCALE GENOMIC DNA]</scope>
    <source>
        <strain evidence="11 14">NBRC 15719</strain>
    </source>
</reference>
<feature type="domain" description="HAMP" evidence="10">
    <location>
        <begin position="212"/>
        <end position="264"/>
    </location>
</feature>
<dbReference type="EMBL" id="LGIQ01000011">
    <property type="protein sequence ID" value="KNB69155.1"/>
    <property type="molecule type" value="Genomic_DNA"/>
</dbReference>
<dbReference type="PANTHER" id="PTHR32089">
    <property type="entry name" value="METHYL-ACCEPTING CHEMOTAXIS PROTEIN MCPB"/>
    <property type="match status" value="1"/>
</dbReference>
<evidence type="ECO:0000256" key="8">
    <source>
        <dbReference type="SAM" id="Phobius"/>
    </source>
</evidence>
<keyword evidence="8" id="KW-1133">Transmembrane helix</keyword>
<dbReference type="CDD" id="cd06225">
    <property type="entry name" value="HAMP"/>
    <property type="match status" value="1"/>
</dbReference>
<dbReference type="PROSITE" id="PS50111">
    <property type="entry name" value="CHEMOTAXIS_TRANSDUC_2"/>
    <property type="match status" value="1"/>
</dbReference>
<feature type="transmembrane region" description="Helical" evidence="8">
    <location>
        <begin position="12"/>
        <end position="32"/>
    </location>
</feature>
<evidence type="ECO:0000256" key="6">
    <source>
        <dbReference type="PROSITE-ProRule" id="PRU00284"/>
    </source>
</evidence>
<dbReference type="PRINTS" id="PR00260">
    <property type="entry name" value="CHEMTRNSDUCR"/>
</dbReference>
<feature type="domain" description="Methyl-accepting transducer" evidence="9">
    <location>
        <begin position="283"/>
        <end position="519"/>
    </location>
</feature>
<reference evidence="13" key="1">
    <citation type="submission" date="2015-07" db="EMBL/GenBank/DDBJ databases">
        <title>Genome sequencing project for genomic taxonomy and phylogenomics of Bacillus-like bacteria.</title>
        <authorList>
            <person name="Liu B."/>
            <person name="Wang J."/>
            <person name="Zhu Y."/>
            <person name="Liu G."/>
            <person name="Chen Q."/>
            <person name="Chen Z."/>
            <person name="Lan J."/>
            <person name="Che J."/>
            <person name="Ge C."/>
            <person name="Shi H."/>
            <person name="Pan Z."/>
            <person name="Liu X."/>
        </authorList>
    </citation>
    <scope>NUCLEOTIDE SEQUENCE [LARGE SCALE GENOMIC DNA]</scope>
    <source>
        <strain evidence="13">DSM 9887</strain>
    </source>
</reference>
<dbReference type="RefSeq" id="WP_049741147.1">
    <property type="nucleotide sequence ID" value="NZ_BJON01000022.1"/>
</dbReference>
<keyword evidence="3 8" id="KW-0472">Membrane</keyword>
<dbReference type="Proteomes" id="UP000319578">
    <property type="component" value="Unassembled WGS sequence"/>
</dbReference>
<evidence type="ECO:0000256" key="4">
    <source>
        <dbReference type="ARBA" id="ARBA00023224"/>
    </source>
</evidence>
<evidence type="ECO:0000256" key="7">
    <source>
        <dbReference type="SAM" id="Coils"/>
    </source>
</evidence>
<organism evidence="12 13">
    <name type="scientific">Brevibacillus reuszeri</name>
    <dbReference type="NCBI Taxonomy" id="54915"/>
    <lineage>
        <taxon>Bacteria</taxon>
        <taxon>Bacillati</taxon>
        <taxon>Bacillota</taxon>
        <taxon>Bacilli</taxon>
        <taxon>Bacillales</taxon>
        <taxon>Paenibacillaceae</taxon>
        <taxon>Brevibacillus</taxon>
    </lineage>
</organism>
<feature type="coiled-coil region" evidence="7">
    <location>
        <begin position="74"/>
        <end position="101"/>
    </location>
</feature>
<dbReference type="GO" id="GO:0005886">
    <property type="term" value="C:plasma membrane"/>
    <property type="evidence" value="ECO:0007669"/>
    <property type="project" value="UniProtKB-SubCell"/>
</dbReference>
<dbReference type="InterPro" id="IPR024478">
    <property type="entry name" value="HlyB_4HB_MCP"/>
</dbReference>
<dbReference type="GO" id="GO:0007165">
    <property type="term" value="P:signal transduction"/>
    <property type="evidence" value="ECO:0007669"/>
    <property type="project" value="UniProtKB-KW"/>
</dbReference>
<evidence type="ECO:0000259" key="10">
    <source>
        <dbReference type="PROSITE" id="PS50885"/>
    </source>
</evidence>
<dbReference type="Pfam" id="PF00672">
    <property type="entry name" value="HAMP"/>
    <property type="match status" value="1"/>
</dbReference>
<dbReference type="InterPro" id="IPR004090">
    <property type="entry name" value="Chemotax_Me-accpt_rcpt"/>
</dbReference>
<evidence type="ECO:0000313" key="14">
    <source>
        <dbReference type="Proteomes" id="UP000319578"/>
    </source>
</evidence>
<proteinExistence type="inferred from homology"/>
<dbReference type="FunFam" id="1.10.287.950:FF:000001">
    <property type="entry name" value="Methyl-accepting chemotaxis sensory transducer"/>
    <property type="match status" value="1"/>
</dbReference>
<feature type="transmembrane region" description="Helical" evidence="8">
    <location>
        <begin position="191"/>
        <end position="215"/>
    </location>
</feature>
<evidence type="ECO:0000313" key="13">
    <source>
        <dbReference type="Proteomes" id="UP000036834"/>
    </source>
</evidence>
<evidence type="ECO:0000256" key="2">
    <source>
        <dbReference type="ARBA" id="ARBA00022475"/>
    </source>
</evidence>
<keyword evidence="8" id="KW-0812">Transmembrane</keyword>
<evidence type="ECO:0000256" key="1">
    <source>
        <dbReference type="ARBA" id="ARBA00004236"/>
    </source>
</evidence>
<gene>
    <name evidence="12" type="ORF">ADS79_24830</name>
    <name evidence="11" type="ORF">BRE01_54280</name>
</gene>
<dbReference type="Gene3D" id="6.10.340.10">
    <property type="match status" value="1"/>
</dbReference>
<comment type="caution">
    <text evidence="12">The sequence shown here is derived from an EMBL/GenBank/DDBJ whole genome shotgun (WGS) entry which is preliminary data.</text>
</comment>
<comment type="similarity">
    <text evidence="5">Belongs to the methyl-accepting chemotaxis (MCP) protein family.</text>
</comment>
<dbReference type="Proteomes" id="UP000036834">
    <property type="component" value="Unassembled WGS sequence"/>
</dbReference>
<evidence type="ECO:0000256" key="5">
    <source>
        <dbReference type="ARBA" id="ARBA00029447"/>
    </source>
</evidence>
<dbReference type="CDD" id="cd11386">
    <property type="entry name" value="MCP_signal"/>
    <property type="match status" value="1"/>
</dbReference>